<proteinExistence type="predicted"/>
<dbReference type="PANTHER" id="PTHR35307:SF3">
    <property type="entry name" value="DUF4220 DOMAIN-CONTAINING PROTEIN"/>
    <property type="match status" value="1"/>
</dbReference>
<name>A0A438DRK2_VITVI</name>
<dbReference type="EMBL" id="QGNW01001513">
    <property type="protein sequence ID" value="RVW38126.1"/>
    <property type="molecule type" value="Genomic_DNA"/>
</dbReference>
<protein>
    <submittedName>
        <fullName evidence="1">Uncharacterized protein</fullName>
    </submittedName>
</protein>
<dbReference type="Proteomes" id="UP000288805">
    <property type="component" value="Unassembled WGS sequence"/>
</dbReference>
<gene>
    <name evidence="1" type="ORF">CK203_091262</name>
</gene>
<organism evidence="1 2">
    <name type="scientific">Vitis vinifera</name>
    <name type="common">Grape</name>
    <dbReference type="NCBI Taxonomy" id="29760"/>
    <lineage>
        <taxon>Eukaryota</taxon>
        <taxon>Viridiplantae</taxon>
        <taxon>Streptophyta</taxon>
        <taxon>Embryophyta</taxon>
        <taxon>Tracheophyta</taxon>
        <taxon>Spermatophyta</taxon>
        <taxon>Magnoliopsida</taxon>
        <taxon>eudicotyledons</taxon>
        <taxon>Gunneridae</taxon>
        <taxon>Pentapetalae</taxon>
        <taxon>rosids</taxon>
        <taxon>Vitales</taxon>
        <taxon>Vitaceae</taxon>
        <taxon>Viteae</taxon>
        <taxon>Vitis</taxon>
    </lineage>
</organism>
<accession>A0A438DRK2</accession>
<comment type="caution">
    <text evidence="1">The sequence shown here is derived from an EMBL/GenBank/DDBJ whole genome shotgun (WGS) entry which is preliminary data.</text>
</comment>
<dbReference type="AlphaFoldDB" id="A0A438DRK2"/>
<evidence type="ECO:0000313" key="1">
    <source>
        <dbReference type="EMBL" id="RVW38126.1"/>
    </source>
</evidence>
<sequence length="240" mass="27136">MQTGIVLVSKAVRFISIFFARRLLEFSFWCKESRRKLKQNSSISNNESGSELQPNLKLDLSPFVLYLEGEEDLVELITESNWPLNCWAYPVVTPTTSAIALPNIGKCPIKHFMRSVNEGLSSVRLKNHYLDAKELINIRKAADTIWVGVDLYHKGLGVDIHKRGPQAKGPKQELEELDDIAKKRLTEYSNKNMAGCLKETPSMLPIKVLAADSMYRIGREIHPHLLSSNKVVDNVKAPHK</sequence>
<dbReference type="PANTHER" id="PTHR35307">
    <property type="entry name" value="PROTEIN, PUTATIVE-RELATED"/>
    <property type="match status" value="1"/>
</dbReference>
<reference evidence="1 2" key="1">
    <citation type="journal article" date="2018" name="PLoS Genet.">
        <title>Population sequencing reveals clonal diversity and ancestral inbreeding in the grapevine cultivar Chardonnay.</title>
        <authorList>
            <person name="Roach M.J."/>
            <person name="Johnson D.L."/>
            <person name="Bohlmann J."/>
            <person name="van Vuuren H.J."/>
            <person name="Jones S.J."/>
            <person name="Pretorius I.S."/>
            <person name="Schmidt S.A."/>
            <person name="Borneman A.R."/>
        </authorList>
    </citation>
    <scope>NUCLEOTIDE SEQUENCE [LARGE SCALE GENOMIC DNA]</scope>
    <source>
        <strain evidence="2">cv. Chardonnay</strain>
        <tissue evidence="1">Leaf</tissue>
    </source>
</reference>
<evidence type="ECO:0000313" key="2">
    <source>
        <dbReference type="Proteomes" id="UP000288805"/>
    </source>
</evidence>